<evidence type="ECO:0000256" key="3">
    <source>
        <dbReference type="ARBA" id="ARBA00023180"/>
    </source>
</evidence>
<proteinExistence type="predicted"/>
<organism evidence="6 7">
    <name type="scientific">Pseudohongiella acticola</name>
    <dbReference type="NCBI Taxonomy" id="1524254"/>
    <lineage>
        <taxon>Bacteria</taxon>
        <taxon>Pseudomonadati</taxon>
        <taxon>Pseudomonadota</taxon>
        <taxon>Gammaproteobacteria</taxon>
        <taxon>Pseudomonadales</taxon>
        <taxon>Pseudohongiellaceae</taxon>
        <taxon>Pseudohongiella</taxon>
    </lineage>
</organism>
<feature type="repeat" description="NHL" evidence="4">
    <location>
        <begin position="236"/>
        <end position="275"/>
    </location>
</feature>
<keyword evidence="7" id="KW-1185">Reference proteome</keyword>
<dbReference type="OrthoDB" id="9792285at2"/>
<dbReference type="CDD" id="cd14958">
    <property type="entry name" value="NHL_PAL_like"/>
    <property type="match status" value="1"/>
</dbReference>
<comment type="caution">
    <text evidence="6">The sequence shown here is derived from an EMBL/GenBank/DDBJ whole genome shotgun (WGS) entry which is preliminary data.</text>
</comment>
<evidence type="ECO:0000256" key="2">
    <source>
        <dbReference type="ARBA" id="ARBA00022737"/>
    </source>
</evidence>
<evidence type="ECO:0000313" key="6">
    <source>
        <dbReference type="EMBL" id="OFE13233.1"/>
    </source>
</evidence>
<evidence type="ECO:0000256" key="1">
    <source>
        <dbReference type="ARBA" id="ARBA00022729"/>
    </source>
</evidence>
<protein>
    <recommendedName>
        <fullName evidence="8">6-bladed beta-propeller</fullName>
    </recommendedName>
</protein>
<dbReference type="Pfam" id="PF01436">
    <property type="entry name" value="NHL"/>
    <property type="match status" value="1"/>
</dbReference>
<dbReference type="RefSeq" id="WP_070117053.1">
    <property type="nucleotide sequence ID" value="NZ_CAXATG010000004.1"/>
</dbReference>
<feature type="signal peptide" evidence="5">
    <location>
        <begin position="1"/>
        <end position="31"/>
    </location>
</feature>
<dbReference type="Gene3D" id="2.120.10.30">
    <property type="entry name" value="TolB, C-terminal domain"/>
    <property type="match status" value="1"/>
</dbReference>
<dbReference type="InterPro" id="IPR001258">
    <property type="entry name" value="NHL_repeat"/>
</dbReference>
<gene>
    <name evidence="6" type="ORF">PHACT_08860</name>
</gene>
<keyword evidence="1 5" id="KW-0732">Signal</keyword>
<evidence type="ECO:0008006" key="8">
    <source>
        <dbReference type="Google" id="ProtNLM"/>
    </source>
</evidence>
<evidence type="ECO:0000256" key="4">
    <source>
        <dbReference type="PROSITE-ProRule" id="PRU00504"/>
    </source>
</evidence>
<accession>A0A1E8CLE8</accession>
<dbReference type="PANTHER" id="PTHR10680">
    <property type="entry name" value="PEPTIDYL-GLYCINE ALPHA-AMIDATING MONOOXYGENASE"/>
    <property type="match status" value="1"/>
</dbReference>
<evidence type="ECO:0000256" key="5">
    <source>
        <dbReference type="SAM" id="SignalP"/>
    </source>
</evidence>
<dbReference type="PROSITE" id="PS51318">
    <property type="entry name" value="TAT"/>
    <property type="match status" value="1"/>
</dbReference>
<feature type="chain" id="PRO_5009212193" description="6-bladed beta-propeller" evidence="5">
    <location>
        <begin position="32"/>
        <end position="387"/>
    </location>
</feature>
<dbReference type="STRING" id="1524254.PHACT_08860"/>
<keyword evidence="3" id="KW-0325">Glycoprotein</keyword>
<keyword evidence="2" id="KW-0677">Repeat</keyword>
<dbReference type="PROSITE" id="PS51125">
    <property type="entry name" value="NHL"/>
    <property type="match status" value="2"/>
</dbReference>
<dbReference type="InterPro" id="IPR006311">
    <property type="entry name" value="TAT_signal"/>
</dbReference>
<reference evidence="7" key="1">
    <citation type="submission" date="2016-07" db="EMBL/GenBank/DDBJ databases">
        <authorList>
            <person name="Florea S."/>
            <person name="Webb J.S."/>
            <person name="Jaromczyk J."/>
            <person name="Schardl C.L."/>
        </authorList>
    </citation>
    <scope>NUCLEOTIDE SEQUENCE [LARGE SCALE GENOMIC DNA]</scope>
    <source>
        <strain evidence="7">KCTC 42131</strain>
    </source>
</reference>
<evidence type="ECO:0000313" key="7">
    <source>
        <dbReference type="Proteomes" id="UP000175669"/>
    </source>
</evidence>
<dbReference type="InterPro" id="IPR011042">
    <property type="entry name" value="6-blade_b-propeller_TolB-like"/>
</dbReference>
<dbReference type="Proteomes" id="UP000175669">
    <property type="component" value="Unassembled WGS sequence"/>
</dbReference>
<name>A0A1E8CLE8_9GAMM</name>
<sequence length="387" mass="42134">MNKKQSFTRHRLLLTTALSGAMALLAGTTLAQPGATGPAEHADITPINNLPNPYETMRDWGTLPDDRDWGSVSAVHVDVDGVHIWAGDRCGANSCALSDVDPIVKLDPEGNVVQSFGAGQILWPHGMEVDHEGNIWVADARSANAQELEQNPDAYGGHQVVKFSPQGEVLMVLGTPGEAGDLPTHFTEPNDVLVAPDGHIFVSETHSAQFRDEDGPTSMSRIAKFAPDGTFVKSWGSWGYEDGEMRSPHALAMDSQGRLFVADRGNRRIQIFDQEGTHLDTWYQFSRISGLFIDENDVLYAIDSESDSNYNPGWRKGMRIGSARTGDVWYYIPEHNSERPTGMGGIGAMGEGVTVDSDGNIYAGEVGPVQGMTKFVPRLLPDNFPTH</sequence>
<dbReference type="EMBL" id="MASR01000001">
    <property type="protein sequence ID" value="OFE13233.1"/>
    <property type="molecule type" value="Genomic_DNA"/>
</dbReference>
<dbReference type="SUPFAM" id="SSF101898">
    <property type="entry name" value="NHL repeat"/>
    <property type="match status" value="1"/>
</dbReference>
<dbReference type="AlphaFoldDB" id="A0A1E8CLE8"/>
<feature type="repeat" description="NHL" evidence="4">
    <location>
        <begin position="110"/>
        <end position="166"/>
    </location>
</feature>
<dbReference type="PANTHER" id="PTHR10680:SF38">
    <property type="entry name" value="BLL1368 PROTEIN"/>
    <property type="match status" value="1"/>
</dbReference>